<dbReference type="AlphaFoldDB" id="F4L372"/>
<dbReference type="RefSeq" id="WP_013766245.1">
    <property type="nucleotide sequence ID" value="NC_015510.1"/>
</dbReference>
<dbReference type="STRING" id="760192.Halhy_3855"/>
<reference key="2">
    <citation type="submission" date="2011-04" db="EMBL/GenBank/DDBJ databases">
        <title>Complete sequence of chromosome of Haliscomenobacter hydrossis DSM 1100.</title>
        <authorList>
            <consortium name="US DOE Joint Genome Institute (JGI-PGF)"/>
            <person name="Lucas S."/>
            <person name="Han J."/>
            <person name="Lapidus A."/>
            <person name="Bruce D."/>
            <person name="Goodwin L."/>
            <person name="Pitluck S."/>
            <person name="Peters L."/>
            <person name="Kyrpides N."/>
            <person name="Mavromatis K."/>
            <person name="Ivanova N."/>
            <person name="Ovchinnikova G."/>
            <person name="Pagani I."/>
            <person name="Daligault H."/>
            <person name="Detter J.C."/>
            <person name="Han C."/>
            <person name="Land M."/>
            <person name="Hauser L."/>
            <person name="Markowitz V."/>
            <person name="Cheng J.-F."/>
            <person name="Hugenholtz P."/>
            <person name="Woyke T."/>
            <person name="Wu D."/>
            <person name="Verbarg S."/>
            <person name="Frueling A."/>
            <person name="Brambilla E."/>
            <person name="Klenk H.-P."/>
            <person name="Eisen J.A."/>
        </authorList>
    </citation>
    <scope>NUCLEOTIDE SEQUENCE</scope>
    <source>
        <strain>DSM 1100</strain>
    </source>
</reference>
<dbReference type="Proteomes" id="UP000008461">
    <property type="component" value="Chromosome"/>
</dbReference>
<accession>F4L372</accession>
<dbReference type="GO" id="GO:0016462">
    <property type="term" value="F:pyrophosphatase activity"/>
    <property type="evidence" value="ECO:0007669"/>
    <property type="project" value="TreeGrafter"/>
</dbReference>
<dbReference type="Gene3D" id="3.30.420.150">
    <property type="entry name" value="Exopolyphosphatase. Domain 2"/>
    <property type="match status" value="1"/>
</dbReference>
<dbReference type="KEGG" id="hhy:Halhy_3855"/>
<gene>
    <name evidence="2" type="ordered locus">Halhy_3855</name>
</gene>
<proteinExistence type="predicted"/>
<dbReference type="PANTHER" id="PTHR30005:SF0">
    <property type="entry name" value="RETROGRADE REGULATION PROTEIN 2"/>
    <property type="match status" value="1"/>
</dbReference>
<dbReference type="eggNOG" id="COG0248">
    <property type="taxonomic scope" value="Bacteria"/>
</dbReference>
<dbReference type="Gene3D" id="3.30.420.40">
    <property type="match status" value="1"/>
</dbReference>
<dbReference type="InterPro" id="IPR043129">
    <property type="entry name" value="ATPase_NBD"/>
</dbReference>
<name>F4L372_HALH1</name>
<dbReference type="InterPro" id="IPR003695">
    <property type="entry name" value="Ppx_GppA_N"/>
</dbReference>
<organism evidence="2 3">
    <name type="scientific">Haliscomenobacter hydrossis (strain ATCC 27775 / DSM 1100 / LMG 10767 / O)</name>
    <dbReference type="NCBI Taxonomy" id="760192"/>
    <lineage>
        <taxon>Bacteria</taxon>
        <taxon>Pseudomonadati</taxon>
        <taxon>Bacteroidota</taxon>
        <taxon>Saprospiria</taxon>
        <taxon>Saprospirales</taxon>
        <taxon>Haliscomenobacteraceae</taxon>
        <taxon>Haliscomenobacter</taxon>
    </lineage>
</organism>
<dbReference type="InterPro" id="IPR050273">
    <property type="entry name" value="GppA/Ppx_hydrolase"/>
</dbReference>
<feature type="domain" description="Ppx/GppA phosphatase N-terminal" evidence="1">
    <location>
        <begin position="21"/>
        <end position="299"/>
    </location>
</feature>
<reference evidence="2 3" key="1">
    <citation type="journal article" date="2011" name="Stand. Genomic Sci.">
        <title>Complete genome sequence of Haliscomenobacter hydrossis type strain (O).</title>
        <authorList>
            <consortium name="US DOE Joint Genome Institute (JGI-PGF)"/>
            <person name="Daligault H."/>
            <person name="Lapidus A."/>
            <person name="Zeytun A."/>
            <person name="Nolan M."/>
            <person name="Lucas S."/>
            <person name="Del Rio T.G."/>
            <person name="Tice H."/>
            <person name="Cheng J.F."/>
            <person name="Tapia R."/>
            <person name="Han C."/>
            <person name="Goodwin L."/>
            <person name="Pitluck S."/>
            <person name="Liolios K."/>
            <person name="Pagani I."/>
            <person name="Ivanova N."/>
            <person name="Huntemann M."/>
            <person name="Mavromatis K."/>
            <person name="Mikhailova N."/>
            <person name="Pati A."/>
            <person name="Chen A."/>
            <person name="Palaniappan K."/>
            <person name="Land M."/>
            <person name="Hauser L."/>
            <person name="Brambilla E.M."/>
            <person name="Rohde M."/>
            <person name="Verbarg S."/>
            <person name="Goker M."/>
            <person name="Bristow J."/>
            <person name="Eisen J.A."/>
            <person name="Markowitz V."/>
            <person name="Hugenholtz P."/>
            <person name="Kyrpides N.C."/>
            <person name="Klenk H.P."/>
            <person name="Woyke T."/>
        </authorList>
    </citation>
    <scope>NUCLEOTIDE SEQUENCE [LARGE SCALE GENOMIC DNA]</scope>
    <source>
        <strain evidence="3">ATCC 27775 / DSM 1100 / LMG 10767 / O</strain>
    </source>
</reference>
<dbReference type="SUPFAM" id="SSF53067">
    <property type="entry name" value="Actin-like ATPase domain"/>
    <property type="match status" value="2"/>
</dbReference>
<dbReference type="HOGENOM" id="CLU_025908_1_3_10"/>
<keyword evidence="3" id="KW-1185">Reference proteome</keyword>
<evidence type="ECO:0000313" key="3">
    <source>
        <dbReference type="Proteomes" id="UP000008461"/>
    </source>
</evidence>
<evidence type="ECO:0000313" key="2">
    <source>
        <dbReference type="EMBL" id="AEE51706.1"/>
    </source>
</evidence>
<dbReference type="OrthoDB" id="9814545at2"/>
<dbReference type="Pfam" id="PF02541">
    <property type="entry name" value="Ppx-GppA"/>
    <property type="match status" value="1"/>
</dbReference>
<dbReference type="PANTHER" id="PTHR30005">
    <property type="entry name" value="EXOPOLYPHOSPHATASE"/>
    <property type="match status" value="1"/>
</dbReference>
<sequence>MTLAIIDLGTNIFHLRIVKVQADGSFLELFRRSQFIKLAADGIGTIGPEPFQRGLTCIQEYAQILVQHQADQTRAIGTAAMRTASNGSAFIQAVKETTGLEITLIDGDQEAHYIHRGVEQAVQFGADKKLIMDIGGGSVEFIIADLDEVYWAQSFPVGMAVLYRNFHQSDPISTAEIADLRVFLSRQLTSLQAALNQFEVTDLVGTRGTFDVLVAQFSTAKQGPHCEILPIDELPSFFAKVTQTSLAERSMMPEIPADRIDMIVVGMLLIQFVLEMTGVPRILVSDFDVKEGVLAEMAQQALKNNASQS</sequence>
<dbReference type="EMBL" id="CP002691">
    <property type="protein sequence ID" value="AEE51706.1"/>
    <property type="molecule type" value="Genomic_DNA"/>
</dbReference>
<protein>
    <submittedName>
        <fullName evidence="2">Ppx/GppA phosphatase</fullName>
    </submittedName>
</protein>
<evidence type="ECO:0000259" key="1">
    <source>
        <dbReference type="Pfam" id="PF02541"/>
    </source>
</evidence>
<dbReference type="CDD" id="cd24055">
    <property type="entry name" value="ASKHA_NBD_ChPPX-like"/>
    <property type="match status" value="1"/>
</dbReference>